<dbReference type="HAMAP" id="MF_00571">
    <property type="entry name" value="GalP_UDP_trans"/>
    <property type="match status" value="1"/>
</dbReference>
<reference evidence="12 13" key="1">
    <citation type="submission" date="2017-02" db="EMBL/GenBank/DDBJ databases">
        <authorList>
            <person name="Peterson S.W."/>
        </authorList>
    </citation>
    <scope>NUCLEOTIDE SEQUENCE [LARGE SCALE GENOMIC DNA]</scope>
    <source>
        <strain evidence="12 13">ATCC 700028</strain>
    </source>
</reference>
<dbReference type="STRING" id="180163.SAMN02745174_01358"/>
<feature type="domain" description="Galactose-1-phosphate uridyl transferase N-terminal" evidence="10">
    <location>
        <begin position="21"/>
        <end position="231"/>
    </location>
</feature>
<sequence length="499" mass="58934">MDKIFGYINNLVDYGIENNLIDKDDEIYIRNEILSQLNLDEYIKINENIQLKYVEDILDKICSWAVEKKLIEDTLGERELFDTKLMGILTKRPSEVIREFKENYKISPEKATNNFYDFSKKNNYIREKRIGKNLHWYWKSNFGQLEITVNLAKPEKDPRDIAREGKLKKSTYPKCLLCKENVGYQGRGNHPARQNLRVIPLELCGKKWNLQYSPYVYYNEHSIIFSDIHEPMKIGRETFERIVDFLDFLPHYFIGSNADLPIVGGSILSHDHYQGGKHEFPMAKSKIEKVFQIEKFPDIECGRVKWPMSVIRIKGKNKTSMVEASEYILKKWREYEDLNVDIKPYTEEIPHNTITPIGRKKDNIYEIDLVLRNNRTTDVYPMGIFHPHEEVHNIKKENIGLIEVMGLAVLPGRLHKEMEDLIKISEKKEWEEIIIKNENLIKHRNWLKNILKNNKKITKEILEEEIGKTFEKVLEHGGVFKRDEKGIIAFDKFLESLNR</sequence>
<keyword evidence="5 9" id="KW-0808">Transferase</keyword>
<comment type="pathway">
    <text evidence="9">Carbohydrate metabolism; galactose metabolism.</text>
</comment>
<dbReference type="PROSITE" id="PS01163">
    <property type="entry name" value="GAL_P_UDP_TRANSF_II"/>
    <property type="match status" value="1"/>
</dbReference>
<dbReference type="GO" id="GO:0006012">
    <property type="term" value="P:galactose metabolic process"/>
    <property type="evidence" value="ECO:0007669"/>
    <property type="project" value="UniProtKB-UniRule"/>
</dbReference>
<dbReference type="InterPro" id="IPR005850">
    <property type="entry name" value="GalP_Utransf_C"/>
</dbReference>
<evidence type="ECO:0000256" key="8">
    <source>
        <dbReference type="ARBA" id="ARBA00023277"/>
    </source>
</evidence>
<evidence type="ECO:0000256" key="2">
    <source>
        <dbReference type="ARBA" id="ARBA00004496"/>
    </source>
</evidence>
<keyword evidence="13" id="KW-1185">Reference proteome</keyword>
<comment type="similarity">
    <text evidence="3 9">Belongs to the galactose-1-phosphate uridylyltransferase type 2 family.</text>
</comment>
<evidence type="ECO:0000256" key="5">
    <source>
        <dbReference type="ARBA" id="ARBA00022679"/>
    </source>
</evidence>
<evidence type="ECO:0000259" key="11">
    <source>
        <dbReference type="Pfam" id="PF02744"/>
    </source>
</evidence>
<evidence type="ECO:0000256" key="1">
    <source>
        <dbReference type="ARBA" id="ARBA00001107"/>
    </source>
</evidence>
<evidence type="ECO:0000313" key="12">
    <source>
        <dbReference type="EMBL" id="SJZ71409.1"/>
    </source>
</evidence>
<dbReference type="InterPro" id="IPR023425">
    <property type="entry name" value="GalP_uridyl_Trfase_II_CS"/>
</dbReference>
<dbReference type="Pfam" id="PF01087">
    <property type="entry name" value="GalP_UDP_transf"/>
    <property type="match status" value="1"/>
</dbReference>
<evidence type="ECO:0000313" key="13">
    <source>
        <dbReference type="Proteomes" id="UP000191153"/>
    </source>
</evidence>
<dbReference type="EC" id="2.7.7.12" evidence="9"/>
<evidence type="ECO:0000256" key="3">
    <source>
        <dbReference type="ARBA" id="ARBA00008706"/>
    </source>
</evidence>
<dbReference type="PIRSF" id="PIRSF006005">
    <property type="entry name" value="GalT_BS"/>
    <property type="match status" value="1"/>
</dbReference>
<dbReference type="PANTHER" id="PTHR39191:SF1">
    <property type="entry name" value="DUF4922 DOMAIN-CONTAINING PROTEIN"/>
    <property type="match status" value="1"/>
</dbReference>
<proteinExistence type="inferred from homology"/>
<dbReference type="PANTHER" id="PTHR39191">
    <property type="entry name" value="GALACTOSE-1-PHOSPHATE URIDYLYLTRANSFERASE"/>
    <property type="match status" value="1"/>
</dbReference>
<dbReference type="Pfam" id="PF02744">
    <property type="entry name" value="GalP_UDP_tr_C"/>
    <property type="match status" value="1"/>
</dbReference>
<evidence type="ECO:0000256" key="7">
    <source>
        <dbReference type="ARBA" id="ARBA00023144"/>
    </source>
</evidence>
<dbReference type="NCBIfam" id="NF003629">
    <property type="entry name" value="PRK05270.1-2"/>
    <property type="match status" value="1"/>
</dbReference>
<protein>
    <recommendedName>
        <fullName evidence="9">Galactose-1-phosphate uridylyltransferase</fullName>
        <shortName evidence="9">Gal-1-P uridylyltransferase</shortName>
        <ecNumber evidence="9">2.7.7.12</ecNumber>
    </recommendedName>
    <alternativeName>
        <fullName evidence="9">UDP-glucose--hexose-1-phosphate uridylyltransferase</fullName>
    </alternativeName>
</protein>
<keyword evidence="8 9" id="KW-0119">Carbohydrate metabolism</keyword>
<dbReference type="GO" id="GO:0005737">
    <property type="term" value="C:cytoplasm"/>
    <property type="evidence" value="ECO:0007669"/>
    <property type="project" value="UniProtKB-SubCell"/>
</dbReference>
<evidence type="ECO:0000259" key="10">
    <source>
        <dbReference type="Pfam" id="PF01087"/>
    </source>
</evidence>
<dbReference type="EMBL" id="FUWX01000009">
    <property type="protein sequence ID" value="SJZ71409.1"/>
    <property type="molecule type" value="Genomic_DNA"/>
</dbReference>
<gene>
    <name evidence="9" type="primary">galT</name>
    <name evidence="12" type="ORF">SAMN02745174_01358</name>
</gene>
<keyword evidence="6 9" id="KW-0548">Nucleotidyltransferase</keyword>
<organism evidence="12 13">
    <name type="scientific">Cetobacterium ceti</name>
    <dbReference type="NCBI Taxonomy" id="180163"/>
    <lineage>
        <taxon>Bacteria</taxon>
        <taxon>Fusobacteriati</taxon>
        <taxon>Fusobacteriota</taxon>
        <taxon>Fusobacteriia</taxon>
        <taxon>Fusobacteriales</taxon>
        <taxon>Fusobacteriaceae</taxon>
        <taxon>Cetobacterium</taxon>
    </lineage>
</organism>
<evidence type="ECO:0000256" key="9">
    <source>
        <dbReference type="HAMAP-Rule" id="MF_00571"/>
    </source>
</evidence>
<accession>A0A1T4MWH9</accession>
<dbReference type="InterPro" id="IPR000766">
    <property type="entry name" value="GalP_uridyl_Trfase_II"/>
</dbReference>
<keyword evidence="4 9" id="KW-0963">Cytoplasm</keyword>
<evidence type="ECO:0000256" key="4">
    <source>
        <dbReference type="ARBA" id="ARBA00022490"/>
    </source>
</evidence>
<dbReference type="AlphaFoldDB" id="A0A1T4MWH9"/>
<dbReference type="OrthoDB" id="2293at2"/>
<feature type="domain" description="Galactose-1-phosphate uridyl transferase C-terminal" evidence="11">
    <location>
        <begin position="249"/>
        <end position="420"/>
    </location>
</feature>
<dbReference type="GO" id="GO:0008108">
    <property type="term" value="F:UDP-glucose:hexose-1-phosphate uridylyltransferase activity"/>
    <property type="evidence" value="ECO:0007669"/>
    <property type="project" value="UniProtKB-UniRule"/>
</dbReference>
<keyword evidence="7 9" id="KW-0299">Galactose metabolism</keyword>
<name>A0A1T4MWH9_9FUSO</name>
<dbReference type="InterPro" id="IPR005849">
    <property type="entry name" value="GalP_Utransf_N"/>
</dbReference>
<dbReference type="RefSeq" id="WP_078693852.1">
    <property type="nucleotide sequence ID" value="NZ_FUWX01000009.1"/>
</dbReference>
<dbReference type="UniPathway" id="UPA00214"/>
<dbReference type="Proteomes" id="UP000191153">
    <property type="component" value="Unassembled WGS sequence"/>
</dbReference>
<comment type="subcellular location">
    <subcellularLocation>
        <location evidence="2 9">Cytoplasm</location>
    </subcellularLocation>
</comment>
<comment type="catalytic activity">
    <reaction evidence="1 9">
        <text>alpha-D-galactose 1-phosphate + UDP-alpha-D-glucose = alpha-D-glucose 1-phosphate + UDP-alpha-D-galactose</text>
        <dbReference type="Rhea" id="RHEA:13989"/>
        <dbReference type="ChEBI" id="CHEBI:58336"/>
        <dbReference type="ChEBI" id="CHEBI:58601"/>
        <dbReference type="ChEBI" id="CHEBI:58885"/>
        <dbReference type="ChEBI" id="CHEBI:66914"/>
        <dbReference type="EC" id="2.7.7.12"/>
    </reaction>
</comment>
<evidence type="ECO:0000256" key="6">
    <source>
        <dbReference type="ARBA" id="ARBA00022695"/>
    </source>
</evidence>